<evidence type="ECO:0000313" key="4">
    <source>
        <dbReference type="Proteomes" id="UP000535437"/>
    </source>
</evidence>
<gene>
    <name evidence="3" type="ORF">HNR09_000878</name>
</gene>
<evidence type="ECO:0000256" key="2">
    <source>
        <dbReference type="SAM" id="SignalP"/>
    </source>
</evidence>
<dbReference type="Proteomes" id="UP000535437">
    <property type="component" value="Unassembled WGS sequence"/>
</dbReference>
<keyword evidence="1" id="KW-0812">Transmembrane</keyword>
<dbReference type="AlphaFoldDB" id="A0A7Z0KBC1"/>
<comment type="caution">
    <text evidence="3">The sequence shown here is derived from an EMBL/GenBank/DDBJ whole genome shotgun (WGS) entry which is preliminary data.</text>
</comment>
<protein>
    <recommendedName>
        <fullName evidence="5">CHRD domain-containing protein</fullName>
    </recommendedName>
</protein>
<feature type="chain" id="PRO_5030771934" description="CHRD domain-containing protein" evidence="2">
    <location>
        <begin position="28"/>
        <end position="260"/>
    </location>
</feature>
<keyword evidence="1" id="KW-1133">Transmembrane helix</keyword>
<keyword evidence="1" id="KW-0472">Membrane</keyword>
<feature type="transmembrane region" description="Helical" evidence="1">
    <location>
        <begin position="234"/>
        <end position="253"/>
    </location>
</feature>
<accession>A0A7Z0KBC1</accession>
<evidence type="ECO:0008006" key="5">
    <source>
        <dbReference type="Google" id="ProtNLM"/>
    </source>
</evidence>
<keyword evidence="4" id="KW-1185">Reference proteome</keyword>
<organism evidence="3 4">
    <name type="scientific">Nesterenkonia xinjiangensis</name>
    <dbReference type="NCBI Taxonomy" id="225327"/>
    <lineage>
        <taxon>Bacteria</taxon>
        <taxon>Bacillati</taxon>
        <taxon>Actinomycetota</taxon>
        <taxon>Actinomycetes</taxon>
        <taxon>Micrococcales</taxon>
        <taxon>Micrococcaceae</taxon>
        <taxon>Nesterenkonia</taxon>
    </lineage>
</organism>
<dbReference type="EMBL" id="JACCFY010000001">
    <property type="protein sequence ID" value="NYJ77467.1"/>
    <property type="molecule type" value="Genomic_DNA"/>
</dbReference>
<dbReference type="RefSeq" id="WP_246348715.1">
    <property type="nucleotide sequence ID" value="NZ_BAAALL010000004.1"/>
</dbReference>
<keyword evidence="2" id="KW-0732">Signal</keyword>
<reference evidence="3 4" key="1">
    <citation type="submission" date="2020-07" db="EMBL/GenBank/DDBJ databases">
        <title>Sequencing the genomes of 1000 actinobacteria strains.</title>
        <authorList>
            <person name="Klenk H.-P."/>
        </authorList>
    </citation>
    <scope>NUCLEOTIDE SEQUENCE [LARGE SCALE GENOMIC DNA]</scope>
    <source>
        <strain evidence="3 4">DSM 15475</strain>
    </source>
</reference>
<proteinExistence type="predicted"/>
<sequence>MMRTSTLFAVPALALGGLALTASPAMADSHEQDAWSVQTSLEELNGSGTSGDVMIEIHGQEATVTMNVTGAAEEFMDGPFPHAQHIHIGAQGVCPGPEADTDGDGVVSTLEGHHFYGDIGTSLTTEGDTSPDSGLAVDRFPGGAEYSYERTFELDDATLTSIEDGDAVIVVHGVDPELMPEEAAEKQSDLDPELPLAATLPAACGTLTASQMEEMPDGGADTGAPVQTESGTSLALGGGLLAMLALGGGAWAVRRRTVRA</sequence>
<name>A0A7Z0KBC1_9MICC</name>
<evidence type="ECO:0000256" key="1">
    <source>
        <dbReference type="SAM" id="Phobius"/>
    </source>
</evidence>
<evidence type="ECO:0000313" key="3">
    <source>
        <dbReference type="EMBL" id="NYJ77467.1"/>
    </source>
</evidence>
<feature type="signal peptide" evidence="2">
    <location>
        <begin position="1"/>
        <end position="27"/>
    </location>
</feature>